<evidence type="ECO:0000313" key="2">
    <source>
        <dbReference type="Proteomes" id="UP000593577"/>
    </source>
</evidence>
<name>A0A7J8YPS4_GOSAI</name>
<dbReference type="EMBL" id="JABFAA010303241">
    <property type="protein sequence ID" value="MBA0701586.1"/>
    <property type="molecule type" value="Genomic_DNA"/>
</dbReference>
<comment type="caution">
    <text evidence="1">The sequence shown here is derived from an EMBL/GenBank/DDBJ whole genome shotgun (WGS) entry which is preliminary data.</text>
</comment>
<proteinExistence type="predicted"/>
<evidence type="ECO:0000313" key="1">
    <source>
        <dbReference type="EMBL" id="MBA0701586.1"/>
    </source>
</evidence>
<feature type="non-terminal residue" evidence="1">
    <location>
        <position position="79"/>
    </location>
</feature>
<organism evidence="1 2">
    <name type="scientific">Gossypium aridum</name>
    <name type="common">American cotton</name>
    <name type="synonym">Erioxylum aridum</name>
    <dbReference type="NCBI Taxonomy" id="34290"/>
    <lineage>
        <taxon>Eukaryota</taxon>
        <taxon>Viridiplantae</taxon>
        <taxon>Streptophyta</taxon>
        <taxon>Embryophyta</taxon>
        <taxon>Tracheophyta</taxon>
        <taxon>Spermatophyta</taxon>
        <taxon>Magnoliopsida</taxon>
        <taxon>eudicotyledons</taxon>
        <taxon>Gunneridae</taxon>
        <taxon>Pentapetalae</taxon>
        <taxon>rosids</taxon>
        <taxon>malvids</taxon>
        <taxon>Malvales</taxon>
        <taxon>Malvaceae</taxon>
        <taxon>Malvoideae</taxon>
        <taxon>Gossypium</taxon>
    </lineage>
</organism>
<accession>A0A7J8YPS4</accession>
<gene>
    <name evidence="1" type="ORF">Goari_027291</name>
</gene>
<reference evidence="1 2" key="1">
    <citation type="journal article" date="2019" name="Genome Biol. Evol.">
        <title>Insights into the evolution of the New World diploid cottons (Gossypium, subgenus Houzingenia) based on genome sequencing.</title>
        <authorList>
            <person name="Grover C.E."/>
            <person name="Arick M.A. 2nd"/>
            <person name="Thrash A."/>
            <person name="Conover J.L."/>
            <person name="Sanders W.S."/>
            <person name="Peterson D.G."/>
            <person name="Frelichowski J.E."/>
            <person name="Scheffler J.A."/>
            <person name="Scheffler B.E."/>
            <person name="Wendel J.F."/>
        </authorList>
    </citation>
    <scope>NUCLEOTIDE SEQUENCE [LARGE SCALE GENOMIC DNA]</scope>
    <source>
        <strain evidence="1">185</strain>
        <tissue evidence="1">Leaf</tissue>
    </source>
</reference>
<keyword evidence="2" id="KW-1185">Reference proteome</keyword>
<dbReference type="Proteomes" id="UP000593577">
    <property type="component" value="Unassembled WGS sequence"/>
</dbReference>
<dbReference type="AlphaFoldDB" id="A0A7J8YPS4"/>
<sequence length="79" mass="8949">MGRTQDGKTLKRLHNFIGTIGSSTDTTLGSTDTTRTSIGITHSSESGTFRLGLLPIPWSDLPIQLEYYRYFEDFYRNKS</sequence>
<protein>
    <submittedName>
        <fullName evidence="1">Uncharacterized protein</fullName>
    </submittedName>
</protein>